<dbReference type="PANTHER" id="PTHR30093">
    <property type="entry name" value="GENERAL SECRETION PATHWAY PROTEIN G"/>
    <property type="match status" value="1"/>
</dbReference>
<dbReference type="Pfam" id="PF07596">
    <property type="entry name" value="SBP_bac_10"/>
    <property type="match status" value="1"/>
</dbReference>
<dbReference type="InterPro" id="IPR011453">
    <property type="entry name" value="DUF1559"/>
</dbReference>
<evidence type="ECO:0000259" key="1">
    <source>
        <dbReference type="Pfam" id="PF07596"/>
    </source>
</evidence>
<reference evidence="2 3" key="1">
    <citation type="submission" date="2021-04" db="EMBL/GenBank/DDBJ databases">
        <authorList>
            <person name="Ivanova A."/>
        </authorList>
    </citation>
    <scope>NUCLEOTIDE SEQUENCE [LARGE SCALE GENOMIC DNA]</scope>
    <source>
        <strain evidence="2 3">G18</strain>
    </source>
</reference>
<dbReference type="NCBIfam" id="TIGR04294">
    <property type="entry name" value="pre_pil_HX9DG"/>
    <property type="match status" value="1"/>
</dbReference>
<evidence type="ECO:0000313" key="2">
    <source>
        <dbReference type="EMBL" id="MBP3960367.1"/>
    </source>
</evidence>
<accession>A0ABS5C314</accession>
<protein>
    <submittedName>
        <fullName evidence="2">DUF1559 domain-containing protein</fullName>
    </submittedName>
</protein>
<name>A0ABS5C314_9BACT</name>
<organism evidence="2 3">
    <name type="scientific">Gemmata palustris</name>
    <dbReference type="NCBI Taxonomy" id="2822762"/>
    <lineage>
        <taxon>Bacteria</taxon>
        <taxon>Pseudomonadati</taxon>
        <taxon>Planctomycetota</taxon>
        <taxon>Planctomycetia</taxon>
        <taxon>Gemmatales</taxon>
        <taxon>Gemmataceae</taxon>
        <taxon>Gemmata</taxon>
    </lineage>
</organism>
<comment type="caution">
    <text evidence="2">The sequence shown here is derived from an EMBL/GenBank/DDBJ whole genome shotgun (WGS) entry which is preliminary data.</text>
</comment>
<dbReference type="Proteomes" id="UP000676565">
    <property type="component" value="Unassembled WGS sequence"/>
</dbReference>
<dbReference type="RefSeq" id="WP_210661651.1">
    <property type="nucleotide sequence ID" value="NZ_JAGKQQ010000001.1"/>
</dbReference>
<dbReference type="EMBL" id="JAGKQQ010000001">
    <property type="protein sequence ID" value="MBP3960367.1"/>
    <property type="molecule type" value="Genomic_DNA"/>
</dbReference>
<gene>
    <name evidence="2" type="ORF">J8F10_34495</name>
</gene>
<keyword evidence="3" id="KW-1185">Reference proteome</keyword>
<feature type="domain" description="DUF1559" evidence="1">
    <location>
        <begin position="329"/>
        <end position="431"/>
    </location>
</feature>
<dbReference type="InterPro" id="IPR027558">
    <property type="entry name" value="Pre_pil_HX9DG_C"/>
</dbReference>
<evidence type="ECO:0000313" key="3">
    <source>
        <dbReference type="Proteomes" id="UP000676565"/>
    </source>
</evidence>
<sequence>MPRRSLIVPLGILLTCLVLVPACKKKPPTSPDGTTEPGPSAAPNAASSDHVLFAHLKVKDIGNSDIFTEIKQAFTKTGWDQIEEKLSQRIGIKPTDFDAVTFCVTEAPENGEPKFVLILASNKPVNKTTAFGLQSQHLMQDFYKLFDEGRIHFPNDKTVVLLSPVLIPQYLEGYAKNQTSGWPLTPDLTKSAAGHTAFLVARLDKFPTEARNGREMKEFAPLLAAHTLTVTADLKGKELSATARAAFPDATAANRAKEKGQELMKMATGEVEKLMTGKSDLGGVFPAVKEAHRTLQTAKVEVSGSDLTLAASYKADFDIGQMVAEAVKKIRESAVKMSALNHFKQIVLALLNYDSGYNAAPVHGVGPKGALLKNANEKPLLSWRVAILPYIDQNDLYQQFKFDEPWDSENNKKLIDKMPKLFAPVGKPSKPGYTHMQMVVGPNALQPPSVNIPHSFPDGTSNTIAVVEAAEPVIWTKPDDVMLPGAALPKDLKKKFGGVQPGGFNVALWDGSVRFIPDTVSERTLGLLLNPKDGQVLPSDW</sequence>
<dbReference type="PANTHER" id="PTHR30093:SF2">
    <property type="entry name" value="TYPE II SECRETION SYSTEM PROTEIN H"/>
    <property type="match status" value="1"/>
</dbReference>
<proteinExistence type="predicted"/>